<evidence type="ECO:0000256" key="1">
    <source>
        <dbReference type="ARBA" id="ARBA00023172"/>
    </source>
</evidence>
<dbReference type="InterPro" id="IPR013762">
    <property type="entry name" value="Integrase-like_cat_sf"/>
</dbReference>
<dbReference type="OrthoDB" id="9801717at2"/>
<evidence type="ECO:0000259" key="2">
    <source>
        <dbReference type="Pfam" id="PF00589"/>
    </source>
</evidence>
<evidence type="ECO:0000313" key="4">
    <source>
        <dbReference type="Proteomes" id="UP000186607"/>
    </source>
</evidence>
<protein>
    <recommendedName>
        <fullName evidence="2">Tyr recombinase domain-containing protein</fullName>
    </recommendedName>
</protein>
<sequence>MNAAALLPSTCHMHPNGILEVMAKVSPHEMLPSLATALVEQGRSPHEIGTILGHENPATTAIYGWVKA</sequence>
<gene>
    <name evidence="3" type="ORF">BOO71_0014131</name>
</gene>
<keyword evidence="1" id="KW-0233">DNA recombination</keyword>
<dbReference type="GO" id="GO:0003677">
    <property type="term" value="F:DNA binding"/>
    <property type="evidence" value="ECO:0007669"/>
    <property type="project" value="InterPro"/>
</dbReference>
<dbReference type="InterPro" id="IPR011010">
    <property type="entry name" value="DNA_brk_join_enz"/>
</dbReference>
<feature type="domain" description="Tyr recombinase" evidence="2">
    <location>
        <begin position="23"/>
        <end position="63"/>
    </location>
</feature>
<dbReference type="AlphaFoldDB" id="A0A1U7NS12"/>
<dbReference type="RefSeq" id="WP_075836822.1">
    <property type="nucleotide sequence ID" value="NZ_MSTI01000166.1"/>
</dbReference>
<dbReference type="STRING" id="249408.BOO71_0014131"/>
<dbReference type="Proteomes" id="UP000186607">
    <property type="component" value="Unassembled WGS sequence"/>
</dbReference>
<name>A0A1U7NS12_9DEIO</name>
<keyword evidence="4" id="KW-1185">Reference proteome</keyword>
<comment type="caution">
    <text evidence="3">The sequence shown here is derived from an EMBL/GenBank/DDBJ whole genome shotgun (WGS) entry which is preliminary data.</text>
</comment>
<dbReference type="EMBL" id="MSTI01000166">
    <property type="protein sequence ID" value="OLV15697.1"/>
    <property type="molecule type" value="Genomic_DNA"/>
</dbReference>
<dbReference type="Pfam" id="PF00589">
    <property type="entry name" value="Phage_integrase"/>
    <property type="match status" value="1"/>
</dbReference>
<dbReference type="GO" id="GO:0015074">
    <property type="term" value="P:DNA integration"/>
    <property type="evidence" value="ECO:0007669"/>
    <property type="project" value="InterPro"/>
</dbReference>
<accession>A0A1U7NS12</accession>
<reference evidence="3 4" key="1">
    <citation type="submission" date="2017-01" db="EMBL/GenBank/DDBJ databases">
        <title>Genome Analysis of Deinococcus marmoris KOPRI26562.</title>
        <authorList>
            <person name="Kim J.H."/>
            <person name="Oh H.-M."/>
        </authorList>
    </citation>
    <scope>NUCLEOTIDE SEQUENCE [LARGE SCALE GENOMIC DNA]</scope>
    <source>
        <strain evidence="3 4">KOPRI26562</strain>
    </source>
</reference>
<proteinExistence type="predicted"/>
<dbReference type="InterPro" id="IPR002104">
    <property type="entry name" value="Integrase_catalytic"/>
</dbReference>
<dbReference type="GO" id="GO:0006310">
    <property type="term" value="P:DNA recombination"/>
    <property type="evidence" value="ECO:0007669"/>
    <property type="project" value="UniProtKB-KW"/>
</dbReference>
<dbReference type="SUPFAM" id="SSF56349">
    <property type="entry name" value="DNA breaking-rejoining enzymes"/>
    <property type="match status" value="1"/>
</dbReference>
<dbReference type="Gene3D" id="1.10.443.10">
    <property type="entry name" value="Intergrase catalytic core"/>
    <property type="match status" value="1"/>
</dbReference>
<organism evidence="3 4">
    <name type="scientific">Deinococcus marmoris</name>
    <dbReference type="NCBI Taxonomy" id="249408"/>
    <lineage>
        <taxon>Bacteria</taxon>
        <taxon>Thermotogati</taxon>
        <taxon>Deinococcota</taxon>
        <taxon>Deinococci</taxon>
        <taxon>Deinococcales</taxon>
        <taxon>Deinococcaceae</taxon>
        <taxon>Deinococcus</taxon>
    </lineage>
</organism>
<evidence type="ECO:0000313" key="3">
    <source>
        <dbReference type="EMBL" id="OLV15697.1"/>
    </source>
</evidence>